<dbReference type="Pfam" id="PF00583">
    <property type="entry name" value="Acetyltransf_1"/>
    <property type="match status" value="1"/>
</dbReference>
<feature type="domain" description="N-acetyltransferase" evidence="1">
    <location>
        <begin position="3"/>
        <end position="165"/>
    </location>
</feature>
<evidence type="ECO:0000313" key="3">
    <source>
        <dbReference type="Proteomes" id="UP000095003"/>
    </source>
</evidence>
<dbReference type="PROSITE" id="PS51186">
    <property type="entry name" value="GNAT"/>
    <property type="match status" value="1"/>
</dbReference>
<organism evidence="2 3">
    <name type="scientific">Eisenbergiella tayi</name>
    <dbReference type="NCBI Taxonomy" id="1432052"/>
    <lineage>
        <taxon>Bacteria</taxon>
        <taxon>Bacillati</taxon>
        <taxon>Bacillota</taxon>
        <taxon>Clostridia</taxon>
        <taxon>Lachnospirales</taxon>
        <taxon>Lachnospiraceae</taxon>
        <taxon>Eisenbergiella</taxon>
    </lineage>
</organism>
<dbReference type="Gene3D" id="3.40.630.30">
    <property type="match status" value="1"/>
</dbReference>
<dbReference type="RefSeq" id="WP_069159379.1">
    <property type="nucleotide sequence ID" value="NZ_DBFYTC010000019.1"/>
</dbReference>
<dbReference type="InterPro" id="IPR016181">
    <property type="entry name" value="Acyl_CoA_acyltransferase"/>
</dbReference>
<evidence type="ECO:0000313" key="2">
    <source>
        <dbReference type="EMBL" id="ODM02798.1"/>
    </source>
</evidence>
<proteinExistence type="predicted"/>
<dbReference type="InterPro" id="IPR000182">
    <property type="entry name" value="GNAT_dom"/>
</dbReference>
<dbReference type="EMBL" id="MCGI01000008">
    <property type="protein sequence ID" value="ODM02798.1"/>
    <property type="molecule type" value="Genomic_DNA"/>
</dbReference>
<evidence type="ECO:0000259" key="1">
    <source>
        <dbReference type="PROSITE" id="PS51186"/>
    </source>
</evidence>
<protein>
    <recommendedName>
        <fullName evidence="1">N-acetyltransferase domain-containing protein</fullName>
    </recommendedName>
</protein>
<dbReference type="GeneID" id="93304561"/>
<dbReference type="AlphaFoldDB" id="A0A1E3A235"/>
<reference evidence="2 3" key="1">
    <citation type="submission" date="2016-07" db="EMBL/GenBank/DDBJ databases">
        <title>Characterization of isolates of Eisenbergiella tayi derived from blood cultures, using whole genome sequencing.</title>
        <authorList>
            <person name="Burdz T."/>
            <person name="Wiebe D."/>
            <person name="Huynh C."/>
            <person name="Bernard K."/>
        </authorList>
    </citation>
    <scope>NUCLEOTIDE SEQUENCE [LARGE SCALE GENOMIC DNA]</scope>
    <source>
        <strain evidence="2 3">NML 120489</strain>
    </source>
</reference>
<accession>A0A1E3A235</accession>
<gene>
    <name evidence="2" type="ORF">BEH84_06029</name>
</gene>
<dbReference type="GO" id="GO:0016747">
    <property type="term" value="F:acyltransferase activity, transferring groups other than amino-acyl groups"/>
    <property type="evidence" value="ECO:0007669"/>
    <property type="project" value="InterPro"/>
</dbReference>
<name>A0A1E3A235_9FIRM</name>
<dbReference type="SUPFAM" id="SSF55729">
    <property type="entry name" value="Acyl-CoA N-acyltransferases (Nat)"/>
    <property type="match status" value="1"/>
</dbReference>
<comment type="caution">
    <text evidence="2">The sequence shown here is derived from an EMBL/GenBank/DDBJ whole genome shotgun (WGS) entry which is preliminary data.</text>
</comment>
<dbReference type="Proteomes" id="UP000095003">
    <property type="component" value="Unassembled WGS sequence"/>
</dbReference>
<sequence>MEQICRALQPDEITSVYEVWGSSHFPEDELKPLSSIKALLEQKQYSGYGLFSQESETEDEEGESLLGYAFLLHDKDKKRMLLDYYAFLEEHRNKGYGSIFLQNMRVMEDFPGCYLECEDPDTADSPEEYTLRKRRIGFYQRNGAYLSRVRARLFGVTYRMLWLPPASGFSCTAGRTSGLNTDMDESLEAQEFFLQDLTDFYLSVFPHPVFKQNMKIWLAEA</sequence>